<dbReference type="Pfam" id="PF24595">
    <property type="entry name" value="DUF7619"/>
    <property type="match status" value="1"/>
</dbReference>
<dbReference type="Gene3D" id="3.80.10.10">
    <property type="entry name" value="Ribonuclease Inhibitor"/>
    <property type="match status" value="1"/>
</dbReference>
<keyword evidence="8" id="KW-1185">Reference proteome</keyword>
<evidence type="ECO:0000313" key="7">
    <source>
        <dbReference type="EMBL" id="GEN77584.1"/>
    </source>
</evidence>
<dbReference type="SUPFAM" id="SSF52058">
    <property type="entry name" value="L domain-like"/>
    <property type="match status" value="1"/>
</dbReference>
<dbReference type="NCBIfam" id="TIGR04183">
    <property type="entry name" value="Por_Secre_tail"/>
    <property type="match status" value="1"/>
</dbReference>
<dbReference type="InterPro" id="IPR026444">
    <property type="entry name" value="Secre_tail"/>
</dbReference>
<dbReference type="InterPro" id="IPR047589">
    <property type="entry name" value="DUF11_rpt"/>
</dbReference>
<dbReference type="AlphaFoldDB" id="A0A511YQW3"/>
<name>A0A511YQW3_9FLAO</name>
<dbReference type="GO" id="GO:0035591">
    <property type="term" value="F:signaling adaptor activity"/>
    <property type="evidence" value="ECO:0007669"/>
    <property type="project" value="TreeGrafter"/>
</dbReference>
<dbReference type="PANTHER" id="PTHR47566:SF1">
    <property type="entry name" value="PROTEIN NUD1"/>
    <property type="match status" value="1"/>
</dbReference>
<organism evidence="7 8">
    <name type="scientific">Chryseobacterium hagamense</name>
    <dbReference type="NCBI Taxonomy" id="395935"/>
    <lineage>
        <taxon>Bacteria</taxon>
        <taxon>Pseudomonadati</taxon>
        <taxon>Bacteroidota</taxon>
        <taxon>Flavobacteriia</taxon>
        <taxon>Flavobacteriales</taxon>
        <taxon>Weeksellaceae</taxon>
        <taxon>Chryseobacterium group</taxon>
        <taxon>Chryseobacterium</taxon>
    </lineage>
</organism>
<protein>
    <submittedName>
        <fullName evidence="7">Uncharacterized protein</fullName>
    </submittedName>
</protein>
<evidence type="ECO:0000313" key="8">
    <source>
        <dbReference type="Proteomes" id="UP000321863"/>
    </source>
</evidence>
<dbReference type="NCBIfam" id="TIGR01451">
    <property type="entry name" value="B_ant_repeat"/>
    <property type="match status" value="1"/>
</dbReference>
<reference evidence="7 8" key="1">
    <citation type="submission" date="2019-07" db="EMBL/GenBank/DDBJ databases">
        <title>Whole genome shotgun sequence of Chryseobacterium hagamense NBRC 105253.</title>
        <authorList>
            <person name="Hosoyama A."/>
            <person name="Uohara A."/>
            <person name="Ohji S."/>
            <person name="Ichikawa N."/>
        </authorList>
    </citation>
    <scope>NUCLEOTIDE SEQUENCE [LARGE SCALE GENOMIC DNA]</scope>
    <source>
        <strain evidence="7 8">NBRC 105253</strain>
    </source>
</reference>
<dbReference type="Proteomes" id="UP000321863">
    <property type="component" value="Unassembled WGS sequence"/>
</dbReference>
<dbReference type="InterPro" id="IPR052574">
    <property type="entry name" value="CDIRP"/>
</dbReference>
<dbReference type="PANTHER" id="PTHR47566">
    <property type="match status" value="1"/>
</dbReference>
<gene>
    <name evidence="7" type="ORF">CHA01nite_33240</name>
</gene>
<evidence type="ECO:0000259" key="5">
    <source>
        <dbReference type="Pfam" id="PF18962"/>
    </source>
</evidence>
<evidence type="ECO:0000256" key="4">
    <source>
        <dbReference type="SAM" id="SignalP"/>
    </source>
</evidence>
<sequence length="821" mass="89399">MRKNLLIIFLMIFAVFQAQIVNIPDAAFKAKLLSADVTNSIATGISSGGLNIKIDANNNGEIEVSEAQQVNILRLYGGGITDVTGIAAFSNLGMLDISGNNMTSLNLSSNTSLGELSIDASNQLTSVNLTNCNSLVRIFCNSLSLTSLNLENKPQLKYVYIFSPLTTFSVSGSTQIIELNVENTQLTTFDASNLQKIFVFYVRNNPLLSNINFTNANMEIIDISKNNLSSVSIQNQSFLRAVDCSQNHLTGFYAPGCPDMRIITCYNNLLTGLNLSAYPLLNTLDCHNNMIPSLDLSQNPEFYSINCATNGMTFLNLKNGRSQQNNSTSVGYNPNLVICCDESERTMLQNMISGNPSFFPNYQVTSYCSFTPGGTFYTIQGNTKYDSNNNGCDVNDPNKSFQKFNITNGTQSGSSIGNGSGNYSIPVGAGTHTVTPVLENPSYFNILPSTITVTFPTQSSPFTQNFCLTANGTHHDLEAVIIPVTAASPGFNAKYRIVYKNKGTGTQSGTVSFNYNDNVTDYLSSTVSPNSQSTGLLNWNFANLLPLETREITVTLKLNTPTQNPAVNGGDILHYTAQVNGAVDETPSDNIFTLNHTVVNSFDPNDKTCLEGTTIAQAQAGDYVHYVIRFENTGTANAQNIVVKDEINTSKFDLSTLIPLSASHNFVARVTSPNVVEFIFENIQLPFDDANNDGYVSFKIKTKSTLNVGDSFSNLAKIYFDYNAPITTNTYTTTVQNILATAETGKENIRVSIYPNPVKDVLNIQSRNEIIKAEIYDAAGRVVMAVPVKGNAIGVSRLAKGNYLIKLSSKDKTSTQKFIKN</sequence>
<dbReference type="RefSeq" id="WP_146943498.1">
    <property type="nucleotide sequence ID" value="NZ_BJYJ01000026.1"/>
</dbReference>
<dbReference type="OrthoDB" id="1110367at2"/>
<feature type="chain" id="PRO_5022174753" evidence="4">
    <location>
        <begin position="21"/>
        <end position="821"/>
    </location>
</feature>
<keyword evidence="2 4" id="KW-0732">Signal</keyword>
<feature type="signal peptide" evidence="4">
    <location>
        <begin position="1"/>
        <end position="20"/>
    </location>
</feature>
<comment type="caution">
    <text evidence="7">The sequence shown here is derived from an EMBL/GenBank/DDBJ whole genome shotgun (WGS) entry which is preliminary data.</text>
</comment>
<keyword evidence="1" id="KW-0433">Leucine-rich repeat</keyword>
<evidence type="ECO:0000256" key="1">
    <source>
        <dbReference type="ARBA" id="ARBA00022614"/>
    </source>
</evidence>
<dbReference type="Pfam" id="PF18962">
    <property type="entry name" value="Por_Secre_tail"/>
    <property type="match status" value="1"/>
</dbReference>
<dbReference type="InterPro" id="IPR055353">
    <property type="entry name" value="DUF7619"/>
</dbReference>
<evidence type="ECO:0000256" key="3">
    <source>
        <dbReference type="ARBA" id="ARBA00022737"/>
    </source>
</evidence>
<keyword evidence="3" id="KW-0677">Repeat</keyword>
<dbReference type="EMBL" id="BJYJ01000026">
    <property type="protein sequence ID" value="GEN77584.1"/>
    <property type="molecule type" value="Genomic_DNA"/>
</dbReference>
<evidence type="ECO:0000256" key="2">
    <source>
        <dbReference type="ARBA" id="ARBA00022729"/>
    </source>
</evidence>
<proteinExistence type="predicted"/>
<feature type="domain" description="Secretion system C-terminal sorting" evidence="5">
    <location>
        <begin position="753"/>
        <end position="819"/>
    </location>
</feature>
<accession>A0A511YQW3</accession>
<feature type="domain" description="DUF7619" evidence="6">
    <location>
        <begin position="603"/>
        <end position="734"/>
    </location>
</feature>
<dbReference type="InterPro" id="IPR032675">
    <property type="entry name" value="LRR_dom_sf"/>
</dbReference>
<evidence type="ECO:0000259" key="6">
    <source>
        <dbReference type="Pfam" id="PF24595"/>
    </source>
</evidence>